<comment type="catalytic activity">
    <reaction evidence="1">
        <text>(7,8-dihydropterin-6-yl)methyl diphosphate + 4-aminobenzoate = 7,8-dihydropteroate + diphosphate</text>
        <dbReference type="Rhea" id="RHEA:19949"/>
        <dbReference type="ChEBI" id="CHEBI:17836"/>
        <dbReference type="ChEBI" id="CHEBI:17839"/>
        <dbReference type="ChEBI" id="CHEBI:33019"/>
        <dbReference type="ChEBI" id="CHEBI:72950"/>
        <dbReference type="EC" id="2.5.1.15"/>
    </reaction>
</comment>
<dbReference type="GO" id="GO:0005829">
    <property type="term" value="C:cytosol"/>
    <property type="evidence" value="ECO:0007669"/>
    <property type="project" value="TreeGrafter"/>
</dbReference>
<evidence type="ECO:0000256" key="6">
    <source>
        <dbReference type="ARBA" id="ARBA00022723"/>
    </source>
</evidence>
<gene>
    <name evidence="10" type="ORF">SAMN05421508_10718</name>
</gene>
<dbReference type="InterPro" id="IPR011005">
    <property type="entry name" value="Dihydropteroate_synth-like_sf"/>
</dbReference>
<evidence type="ECO:0000256" key="5">
    <source>
        <dbReference type="ARBA" id="ARBA00022679"/>
    </source>
</evidence>
<keyword evidence="8" id="KW-0289">Folate biosynthesis</keyword>
<comment type="cofactor">
    <cofactor evidence="2">
        <name>Mg(2+)</name>
        <dbReference type="ChEBI" id="CHEBI:18420"/>
    </cofactor>
</comment>
<protein>
    <recommendedName>
        <fullName evidence="4">dihydropteroate synthase</fullName>
        <ecNumber evidence="4">2.5.1.15</ecNumber>
    </recommendedName>
</protein>
<accession>A0A286GQY9</accession>
<evidence type="ECO:0000313" key="11">
    <source>
        <dbReference type="Proteomes" id="UP000219621"/>
    </source>
</evidence>
<dbReference type="Gene3D" id="3.20.20.20">
    <property type="entry name" value="Dihydropteroate synthase-like"/>
    <property type="match status" value="1"/>
</dbReference>
<feature type="domain" description="Pterin-binding" evidence="9">
    <location>
        <begin position="126"/>
        <end position="379"/>
    </location>
</feature>
<dbReference type="PROSITE" id="PS00793">
    <property type="entry name" value="DHPS_2"/>
    <property type="match status" value="1"/>
</dbReference>
<dbReference type="PROSITE" id="PS00792">
    <property type="entry name" value="DHPS_1"/>
    <property type="match status" value="1"/>
</dbReference>
<dbReference type="GO" id="GO:0004156">
    <property type="term" value="F:dihydropteroate synthase activity"/>
    <property type="evidence" value="ECO:0007669"/>
    <property type="project" value="UniProtKB-EC"/>
</dbReference>
<dbReference type="InterPro" id="IPR006390">
    <property type="entry name" value="DHP_synth_dom"/>
</dbReference>
<dbReference type="GO" id="GO:0046654">
    <property type="term" value="P:tetrahydrofolate biosynthetic process"/>
    <property type="evidence" value="ECO:0007669"/>
    <property type="project" value="TreeGrafter"/>
</dbReference>
<dbReference type="PANTHER" id="PTHR20941">
    <property type="entry name" value="FOLATE SYNTHESIS PROTEINS"/>
    <property type="match status" value="1"/>
</dbReference>
<dbReference type="EC" id="2.5.1.15" evidence="4"/>
<keyword evidence="11" id="KW-1185">Reference proteome</keyword>
<dbReference type="GO" id="GO:0046656">
    <property type="term" value="P:folic acid biosynthetic process"/>
    <property type="evidence" value="ECO:0007669"/>
    <property type="project" value="UniProtKB-KW"/>
</dbReference>
<dbReference type="InterPro" id="IPR045031">
    <property type="entry name" value="DHP_synth-like"/>
</dbReference>
<dbReference type="Proteomes" id="UP000219621">
    <property type="component" value="Unassembled WGS sequence"/>
</dbReference>
<proteinExistence type="predicted"/>
<dbReference type="EMBL" id="OCNJ01000007">
    <property type="protein sequence ID" value="SOD97596.1"/>
    <property type="molecule type" value="Genomic_DNA"/>
</dbReference>
<evidence type="ECO:0000256" key="1">
    <source>
        <dbReference type="ARBA" id="ARBA00000012"/>
    </source>
</evidence>
<dbReference type="InterPro" id="IPR000489">
    <property type="entry name" value="Pterin-binding_dom"/>
</dbReference>
<sequence>MTMTAFQTAIQESPALPRGFSSSDAAAVARRVYLAPAGLATGAAARALVGGGRGRPLAGRTDLAFGLVAVLVRRDGGGASLTVVDEPTLTAWGRDCGEGVAAHVAATLDRLAAARPDFAGLPMDRPHIMGILNVTPDSFSDGGDRFDPAVAIAAGTAMLEAGATILDVGGESTRPGALAVPPEEEIRRVVPVVRALAERGACVSIDTRNAATMAAAVAAGARIVNDVTALTWDAEALPTVARLRVPVVLMHIQGEPQTMQQAPVYDVAPLDVADWLAERVAAAEAAGVARENLCLDPGIGFGKTVDHNLEVLAWSGLLHGFGLPLLLGVSRKSFIGRLSAQEPPKERLPGTIAADQAGLDRGFQILRVHDVAEARQACALWRGLALA</sequence>
<dbReference type="NCBIfam" id="TIGR01496">
    <property type="entry name" value="DHPS"/>
    <property type="match status" value="1"/>
</dbReference>
<keyword evidence="7" id="KW-0460">Magnesium</keyword>
<name>A0A286GQY9_9PROT</name>
<dbReference type="SUPFAM" id="SSF51717">
    <property type="entry name" value="Dihydropteroate synthetase-like"/>
    <property type="match status" value="1"/>
</dbReference>
<organism evidence="10 11">
    <name type="scientific">Caenispirillum bisanense</name>
    <dbReference type="NCBI Taxonomy" id="414052"/>
    <lineage>
        <taxon>Bacteria</taxon>
        <taxon>Pseudomonadati</taxon>
        <taxon>Pseudomonadota</taxon>
        <taxon>Alphaproteobacteria</taxon>
        <taxon>Rhodospirillales</taxon>
        <taxon>Novispirillaceae</taxon>
        <taxon>Caenispirillum</taxon>
    </lineage>
</organism>
<dbReference type="Pfam" id="PF00809">
    <property type="entry name" value="Pterin_bind"/>
    <property type="match status" value="1"/>
</dbReference>
<dbReference type="GO" id="GO:0046872">
    <property type="term" value="F:metal ion binding"/>
    <property type="evidence" value="ECO:0007669"/>
    <property type="project" value="UniProtKB-KW"/>
</dbReference>
<keyword evidence="5" id="KW-0808">Transferase</keyword>
<dbReference type="PANTHER" id="PTHR20941:SF1">
    <property type="entry name" value="FOLIC ACID SYNTHESIS PROTEIN FOL1"/>
    <property type="match status" value="1"/>
</dbReference>
<evidence type="ECO:0000256" key="3">
    <source>
        <dbReference type="ARBA" id="ARBA00004763"/>
    </source>
</evidence>
<evidence type="ECO:0000256" key="4">
    <source>
        <dbReference type="ARBA" id="ARBA00012458"/>
    </source>
</evidence>
<evidence type="ECO:0000256" key="2">
    <source>
        <dbReference type="ARBA" id="ARBA00001946"/>
    </source>
</evidence>
<reference evidence="10 11" key="1">
    <citation type="submission" date="2017-09" db="EMBL/GenBank/DDBJ databases">
        <authorList>
            <person name="Ehlers B."/>
            <person name="Leendertz F.H."/>
        </authorList>
    </citation>
    <scope>NUCLEOTIDE SEQUENCE [LARGE SCALE GENOMIC DNA]</scope>
    <source>
        <strain evidence="10 11">USBA 140</strain>
    </source>
</reference>
<evidence type="ECO:0000313" key="10">
    <source>
        <dbReference type="EMBL" id="SOD97596.1"/>
    </source>
</evidence>
<evidence type="ECO:0000256" key="8">
    <source>
        <dbReference type="ARBA" id="ARBA00022909"/>
    </source>
</evidence>
<comment type="pathway">
    <text evidence="3">Cofactor biosynthesis; tetrahydrofolate biosynthesis; 7,8-dihydrofolate from 2-amino-4-hydroxy-6-hydroxymethyl-7,8-dihydropteridine diphosphate and 4-aminobenzoate: step 1/2.</text>
</comment>
<keyword evidence="6" id="KW-0479">Metal-binding</keyword>
<dbReference type="AlphaFoldDB" id="A0A286GQY9"/>
<evidence type="ECO:0000256" key="7">
    <source>
        <dbReference type="ARBA" id="ARBA00022842"/>
    </source>
</evidence>
<dbReference type="CDD" id="cd00739">
    <property type="entry name" value="DHPS"/>
    <property type="match status" value="1"/>
</dbReference>
<dbReference type="PROSITE" id="PS50972">
    <property type="entry name" value="PTERIN_BINDING"/>
    <property type="match status" value="1"/>
</dbReference>
<evidence type="ECO:0000259" key="9">
    <source>
        <dbReference type="PROSITE" id="PS50972"/>
    </source>
</evidence>